<dbReference type="SUPFAM" id="SSF52743">
    <property type="entry name" value="Subtilisin-like"/>
    <property type="match status" value="1"/>
</dbReference>
<dbReference type="InterPro" id="IPR023827">
    <property type="entry name" value="Peptidase_S8_Asp-AS"/>
</dbReference>
<protein>
    <submittedName>
        <fullName evidence="9">Serine protease</fullName>
    </submittedName>
</protein>
<comment type="caution">
    <text evidence="9">The sequence shown here is derived from an EMBL/GenBank/DDBJ whole genome shotgun (WGS) entry which is preliminary data.</text>
</comment>
<evidence type="ECO:0000256" key="2">
    <source>
        <dbReference type="ARBA" id="ARBA00022670"/>
    </source>
</evidence>
<dbReference type="PANTHER" id="PTHR43806:SF11">
    <property type="entry name" value="CEREVISIN-RELATED"/>
    <property type="match status" value="1"/>
</dbReference>
<evidence type="ECO:0000256" key="1">
    <source>
        <dbReference type="ARBA" id="ARBA00011073"/>
    </source>
</evidence>
<feature type="domain" description="Peptidase S8/S53" evidence="8">
    <location>
        <begin position="219"/>
        <end position="479"/>
    </location>
</feature>
<dbReference type="GO" id="GO:0004252">
    <property type="term" value="F:serine-type endopeptidase activity"/>
    <property type="evidence" value="ECO:0007669"/>
    <property type="project" value="UniProtKB-UniRule"/>
</dbReference>
<gene>
    <name evidence="9" type="ORF">Prum_072660</name>
</gene>
<proteinExistence type="inferred from homology"/>
<dbReference type="InterPro" id="IPR036852">
    <property type="entry name" value="Peptidase_S8/S53_dom_sf"/>
</dbReference>
<keyword evidence="2 6" id="KW-0645">Protease</keyword>
<feature type="active site" description="Charge relay system" evidence="5 6">
    <location>
        <position position="261"/>
    </location>
</feature>
<accession>A0A6V8LB90</accession>
<sequence>MRWKPLLTLLIVPVLLFVGVAWATTTPQSALPRLAGADRALTVVTLLTGDRVTLLDSSFENVSVEPGAGRAGVTFLTRRTAGHLRVIPSDAVALLRDGRLDARLFDVAQLLRSGHAGPAAPLPLIMTYPDTGGRIVGRSAVAATGATPGQDLPALGGFAVKVAKGDLGAFWSGLKGVGTSRSLAAGGPKVWLDGMRQPTLDVSVPMIGGPEARRAGLDGRGVQVAVLDTGIDATHPDLAGRVAAAQNFTDGVEDDRDLVGHGTHVASTIAGDGAASDGRYTGVAPGAELLDGKVCVVDGCAESWILAGMQWAADQGAEVVNMSLGGDDTPEVDPLEQAVQTLTAQHGMLFVIAAGNRGRDGSVDSPASADAALAVGAVTKSDQLADFSSRGPRIGDRAIKPDLTAPGADITAARGKDAEFGEAGQSYVTLSGTSMATPHVSGAAAALKQQHPKWSPEQLKAALMGSTSANPSLGVFAQGAGRLDLARAITQSVFATPASLSFGEQRWPHGDDQPITSTVGYANHGAHDVTLSLAVTTAAPAGMFTLSEDSLTVPAGGQAAVTVTADTRVGTADGAFTGYLVATGDGVAVRSPLAVHREVESYDLTLTHTGRDGAPSTTHFTEVMRVSPEIRFEDFRSTYGPDSTVTVRLPKGSYVVDSVVADPDSATLLVQPRLELNAPRRVTLDARLGRPISVTVPDRSAISVLAEVTVIEPIADGLTRANSLLSSSFAGMYTARIGPDTRTVSTAVNGRWALPGPDGTLTDSPETYLLTWVKGRMVTGFERRVTGGDLATVHADYASQAPGVTSSNEARAATPNGHGPIWGYGIPFHAPFTRTLHYTTEDGLGWRETFMEGAGLTVTVTAPTVYRPGREYTQRWNRGVFGPAFGQASREADSVRVDMRLHSDGAGRPGDSLTARERVTLTRDGADLPGTEEGLGMRFAVPPQEGTYRLQIESDRDAPATLSTHITAAWTFRSAHTATRTALPLSAIRFSPRLDPLNTAPAGGSYAVPVTVTPQPGSTAAAPSTLTVEVSHDDGVTWEPAAVDRAGGRPIATVRHPDRDGFVSLRATATDANGTKVEQTIIRAYRIAVRPAGA</sequence>
<evidence type="ECO:0000313" key="10">
    <source>
        <dbReference type="Proteomes" id="UP000482960"/>
    </source>
</evidence>
<evidence type="ECO:0000256" key="5">
    <source>
        <dbReference type="PIRSR" id="PIRSR615500-1"/>
    </source>
</evidence>
<dbReference type="InterPro" id="IPR015500">
    <property type="entry name" value="Peptidase_S8_subtilisin-rel"/>
</dbReference>
<dbReference type="Proteomes" id="UP000482960">
    <property type="component" value="Unassembled WGS sequence"/>
</dbReference>
<feature type="active site" description="Charge relay system" evidence="5 6">
    <location>
        <position position="434"/>
    </location>
</feature>
<reference evidence="9 10" key="1">
    <citation type="submission" date="2020-03" db="EMBL/GenBank/DDBJ databases">
        <title>Whole genome shotgun sequence of Phytohabitans rumicis NBRC 108638.</title>
        <authorList>
            <person name="Komaki H."/>
            <person name="Tamura T."/>
        </authorList>
    </citation>
    <scope>NUCLEOTIDE SEQUENCE [LARGE SCALE GENOMIC DNA]</scope>
    <source>
        <strain evidence="9 10">NBRC 108638</strain>
    </source>
</reference>
<keyword evidence="4 6" id="KW-0720">Serine protease</keyword>
<keyword evidence="3 6" id="KW-0378">Hydrolase</keyword>
<dbReference type="InterPro" id="IPR000209">
    <property type="entry name" value="Peptidase_S8/S53_dom"/>
</dbReference>
<organism evidence="9 10">
    <name type="scientific">Phytohabitans rumicis</name>
    <dbReference type="NCBI Taxonomy" id="1076125"/>
    <lineage>
        <taxon>Bacteria</taxon>
        <taxon>Bacillati</taxon>
        <taxon>Actinomycetota</taxon>
        <taxon>Actinomycetes</taxon>
        <taxon>Micromonosporales</taxon>
        <taxon>Micromonosporaceae</taxon>
    </lineage>
</organism>
<dbReference type="PROSITE" id="PS00138">
    <property type="entry name" value="SUBTILASE_SER"/>
    <property type="match status" value="1"/>
</dbReference>
<reference evidence="9 10" key="2">
    <citation type="submission" date="2020-03" db="EMBL/GenBank/DDBJ databases">
        <authorList>
            <person name="Ichikawa N."/>
            <person name="Kimura A."/>
            <person name="Kitahashi Y."/>
            <person name="Uohara A."/>
        </authorList>
    </citation>
    <scope>NUCLEOTIDE SEQUENCE [LARGE SCALE GENOMIC DNA]</scope>
    <source>
        <strain evidence="9 10">NBRC 108638</strain>
    </source>
</reference>
<dbReference type="Gene3D" id="3.40.50.200">
    <property type="entry name" value="Peptidase S8/S53 domain"/>
    <property type="match status" value="1"/>
</dbReference>
<dbReference type="EMBL" id="BLPG01000001">
    <property type="protein sequence ID" value="GFJ93624.1"/>
    <property type="molecule type" value="Genomic_DNA"/>
</dbReference>
<evidence type="ECO:0000256" key="6">
    <source>
        <dbReference type="PROSITE-ProRule" id="PRU01240"/>
    </source>
</evidence>
<dbReference type="GO" id="GO:0006508">
    <property type="term" value="P:proteolysis"/>
    <property type="evidence" value="ECO:0007669"/>
    <property type="project" value="UniProtKB-KW"/>
</dbReference>
<keyword evidence="10" id="KW-1185">Reference proteome</keyword>
<dbReference type="PROSITE" id="PS00136">
    <property type="entry name" value="SUBTILASE_ASP"/>
    <property type="match status" value="1"/>
</dbReference>
<dbReference type="AlphaFoldDB" id="A0A6V8LB90"/>
<dbReference type="RefSeq" id="WP_173080318.1">
    <property type="nucleotide sequence ID" value="NZ_BAABJB010000001.1"/>
</dbReference>
<dbReference type="PROSITE" id="PS00137">
    <property type="entry name" value="SUBTILASE_HIS"/>
    <property type="match status" value="1"/>
</dbReference>
<comment type="similarity">
    <text evidence="1 6 7">Belongs to the peptidase S8 family.</text>
</comment>
<feature type="active site" description="Charge relay system" evidence="5 6">
    <location>
        <position position="228"/>
    </location>
</feature>
<dbReference type="InterPro" id="IPR023828">
    <property type="entry name" value="Peptidase_S8_Ser-AS"/>
</dbReference>
<name>A0A6V8LB90_9ACTN</name>
<evidence type="ECO:0000256" key="7">
    <source>
        <dbReference type="RuleBase" id="RU003355"/>
    </source>
</evidence>
<dbReference type="PANTHER" id="PTHR43806">
    <property type="entry name" value="PEPTIDASE S8"/>
    <property type="match status" value="1"/>
</dbReference>
<dbReference type="InterPro" id="IPR050131">
    <property type="entry name" value="Peptidase_S8_subtilisin-like"/>
</dbReference>
<dbReference type="Pfam" id="PF00082">
    <property type="entry name" value="Peptidase_S8"/>
    <property type="match status" value="1"/>
</dbReference>
<evidence type="ECO:0000256" key="4">
    <source>
        <dbReference type="ARBA" id="ARBA00022825"/>
    </source>
</evidence>
<evidence type="ECO:0000313" key="9">
    <source>
        <dbReference type="EMBL" id="GFJ93624.1"/>
    </source>
</evidence>
<evidence type="ECO:0000256" key="3">
    <source>
        <dbReference type="ARBA" id="ARBA00022801"/>
    </source>
</evidence>
<dbReference type="InterPro" id="IPR022398">
    <property type="entry name" value="Peptidase_S8_His-AS"/>
</dbReference>
<dbReference type="PRINTS" id="PR00723">
    <property type="entry name" value="SUBTILISIN"/>
</dbReference>
<evidence type="ECO:0000259" key="8">
    <source>
        <dbReference type="Pfam" id="PF00082"/>
    </source>
</evidence>
<dbReference type="PROSITE" id="PS51892">
    <property type="entry name" value="SUBTILASE"/>
    <property type="match status" value="1"/>
</dbReference>